<reference evidence="1 2" key="1">
    <citation type="submission" date="2016-10" db="EMBL/GenBank/DDBJ databases">
        <authorList>
            <person name="de Groot N.N."/>
        </authorList>
    </citation>
    <scope>NUCLEOTIDE SEQUENCE [LARGE SCALE GENOMIC DNA]</scope>
    <source>
        <strain evidence="1 2">DSM 23399</strain>
    </source>
</reference>
<keyword evidence="2" id="KW-1185">Reference proteome</keyword>
<proteinExistence type="predicted"/>
<protein>
    <submittedName>
        <fullName evidence="1">Uncharacterized protein</fullName>
    </submittedName>
</protein>
<sequence length="37" mass="4254">MAVDNLNSKIEKFTVEKVLKIINFNHARNLDINTPVN</sequence>
<accession>A0A1I0Y7E0</accession>
<dbReference type="STRING" id="237018.SAMN04489723_104150"/>
<organism evidence="1 2">
    <name type="scientific">Algoriphagus aquimarinus</name>
    <dbReference type="NCBI Taxonomy" id="237018"/>
    <lineage>
        <taxon>Bacteria</taxon>
        <taxon>Pseudomonadati</taxon>
        <taxon>Bacteroidota</taxon>
        <taxon>Cytophagia</taxon>
        <taxon>Cytophagales</taxon>
        <taxon>Cyclobacteriaceae</taxon>
        <taxon>Algoriphagus</taxon>
    </lineage>
</organism>
<gene>
    <name evidence="1" type="ORF">SAMN04489723_104150</name>
</gene>
<dbReference type="Proteomes" id="UP000198790">
    <property type="component" value="Unassembled WGS sequence"/>
</dbReference>
<evidence type="ECO:0000313" key="2">
    <source>
        <dbReference type="Proteomes" id="UP000198790"/>
    </source>
</evidence>
<dbReference type="AlphaFoldDB" id="A0A1I0Y7E0"/>
<evidence type="ECO:0000313" key="1">
    <source>
        <dbReference type="EMBL" id="SFB09191.1"/>
    </source>
</evidence>
<dbReference type="EMBL" id="FOKK01000004">
    <property type="protein sequence ID" value="SFB09191.1"/>
    <property type="molecule type" value="Genomic_DNA"/>
</dbReference>
<name>A0A1I0Y7E0_9BACT</name>